<name>A0A660L5Q7_9ACTN</name>
<dbReference type="AlphaFoldDB" id="A0A660L5Q7"/>
<proteinExistence type="predicted"/>
<dbReference type="RefSeq" id="WP_121257416.1">
    <property type="nucleotide sequence ID" value="NZ_RBIL01000002.1"/>
</dbReference>
<evidence type="ECO:0008006" key="4">
    <source>
        <dbReference type="Google" id="ProtNLM"/>
    </source>
</evidence>
<evidence type="ECO:0000313" key="2">
    <source>
        <dbReference type="EMBL" id="RKQ88152.1"/>
    </source>
</evidence>
<dbReference type="SUPFAM" id="SSF101898">
    <property type="entry name" value="NHL repeat"/>
    <property type="match status" value="1"/>
</dbReference>
<evidence type="ECO:0000313" key="3">
    <source>
        <dbReference type="Proteomes" id="UP000278962"/>
    </source>
</evidence>
<keyword evidence="1" id="KW-0732">Signal</keyword>
<keyword evidence="3" id="KW-1185">Reference proteome</keyword>
<accession>A0A660L5Q7</accession>
<comment type="caution">
    <text evidence="2">The sequence shown here is derived from an EMBL/GenBank/DDBJ whole genome shotgun (WGS) entry which is preliminary data.</text>
</comment>
<protein>
    <recommendedName>
        <fullName evidence="4">Delta-60 repeat protein</fullName>
    </recommendedName>
</protein>
<dbReference type="Gene3D" id="2.80.10.50">
    <property type="match status" value="1"/>
</dbReference>
<reference evidence="2 3" key="1">
    <citation type="submission" date="2018-10" db="EMBL/GenBank/DDBJ databases">
        <title>Genomic Encyclopedia of Archaeal and Bacterial Type Strains, Phase II (KMG-II): from individual species to whole genera.</title>
        <authorList>
            <person name="Goeker M."/>
        </authorList>
    </citation>
    <scope>NUCLEOTIDE SEQUENCE [LARGE SCALE GENOMIC DNA]</scope>
    <source>
        <strain evidence="2 3">DSM 14954</strain>
    </source>
</reference>
<dbReference type="Proteomes" id="UP000278962">
    <property type="component" value="Unassembled WGS sequence"/>
</dbReference>
<dbReference type="OrthoDB" id="9805017at2"/>
<dbReference type="EMBL" id="RBIL01000002">
    <property type="protein sequence ID" value="RKQ88152.1"/>
    <property type="molecule type" value="Genomic_DNA"/>
</dbReference>
<evidence type="ECO:0000256" key="1">
    <source>
        <dbReference type="SAM" id="SignalP"/>
    </source>
</evidence>
<sequence>MTTRGVARITLALALLAAGPAHARPGDLDRTFGKGGRIAVEPWGCGGSTRSLVLVDGVRPLLSVFAGCQDYEPALLRFTGLGRLATTTAAPQATYEPPLLAEGYALTPDVPDVIPGAVAQVLTRIGDSRAIPLAAQSPKAFGVDRRGRVTIISSKLAERFLPDGRRDERYGQNGVVKLTSANLPRVYAALVCRDGRVYASGGRRLVGLDARGRVLRRLDRRKVRVPHVNLPAVSALAEGPGDTVLVAGPDRFRDAWVGRLHADGRADRRFSGDGWLTGRRDRRRVLRSPRALTQVDVASIIRDRRGRIVLGGSRIETELPWQATVIRLSGRGAVDRSFATGGRKFVGLGEIKGEEIVASEVKQLAIDRRGRIVVAGTVYDDNAVIREDLGTPYPGIARLKS</sequence>
<feature type="signal peptide" evidence="1">
    <location>
        <begin position="1"/>
        <end position="23"/>
    </location>
</feature>
<feature type="chain" id="PRO_5024794405" description="Delta-60 repeat protein" evidence="1">
    <location>
        <begin position="24"/>
        <end position="401"/>
    </location>
</feature>
<gene>
    <name evidence="2" type="ORF">C8N24_6193</name>
</gene>
<organism evidence="2 3">
    <name type="scientific">Solirubrobacter pauli</name>
    <dbReference type="NCBI Taxonomy" id="166793"/>
    <lineage>
        <taxon>Bacteria</taxon>
        <taxon>Bacillati</taxon>
        <taxon>Actinomycetota</taxon>
        <taxon>Thermoleophilia</taxon>
        <taxon>Solirubrobacterales</taxon>
        <taxon>Solirubrobacteraceae</taxon>
        <taxon>Solirubrobacter</taxon>
    </lineage>
</organism>